<evidence type="ECO:0000313" key="4">
    <source>
        <dbReference type="EMBL" id="CAG9811381.1"/>
    </source>
</evidence>
<dbReference type="Proteomes" id="UP001153620">
    <property type="component" value="Chromosome 4"/>
</dbReference>
<dbReference type="InterPro" id="IPR050541">
    <property type="entry name" value="LRR_TM_domain-containing"/>
</dbReference>
<keyword evidence="1" id="KW-0433">Leucine-rich repeat</keyword>
<proteinExistence type="predicted"/>
<sequence length="326" mass="37151">MKVLKPLITITFIHQFLYLQVTAQVLHYSFQEVLSNDYRCDFLFVSLKESFKNATELSTPHLPDKTDDDVQSVEFRHGAFSLKFPSMICDKFKNLKSINMESGFVGKVDEKVLENCTNLEKFRMNSLSEDTLPENLFKNTTKLRMLYIFSISLKTLSRGVLATVNQTLTDLELSIRSDSFTFPSDFLVPLSNLRSLELTIGKLTNLPPTFFENSEKLEVLRMVECNIQDLPKDIFKPLVNLQELDLSRNNLKVVHSDSFGSHPSLMTVDISGSPTSIDPKLYQLPSLLYVRMPISCGKSILVEDNLNGTKIKMNSDKCTASYKPRY</sequence>
<dbReference type="GO" id="GO:0005886">
    <property type="term" value="C:plasma membrane"/>
    <property type="evidence" value="ECO:0007669"/>
    <property type="project" value="TreeGrafter"/>
</dbReference>
<dbReference type="PANTHER" id="PTHR24369:SF211">
    <property type="entry name" value="LEUCINE-RICH REPEAT-CONTAINING PROTEIN 15-LIKE"/>
    <property type="match status" value="1"/>
</dbReference>
<reference evidence="4" key="1">
    <citation type="submission" date="2022-01" db="EMBL/GenBank/DDBJ databases">
        <authorList>
            <person name="King R."/>
        </authorList>
    </citation>
    <scope>NUCLEOTIDE SEQUENCE</scope>
</reference>
<feature type="chain" id="PRO_5040270228" evidence="3">
    <location>
        <begin position="24"/>
        <end position="326"/>
    </location>
</feature>
<reference evidence="4" key="2">
    <citation type="submission" date="2022-10" db="EMBL/GenBank/DDBJ databases">
        <authorList>
            <consortium name="ENA_rothamsted_submissions"/>
            <consortium name="culmorum"/>
            <person name="King R."/>
        </authorList>
    </citation>
    <scope>NUCLEOTIDE SEQUENCE</scope>
</reference>
<dbReference type="EMBL" id="OU895880">
    <property type="protein sequence ID" value="CAG9811381.1"/>
    <property type="molecule type" value="Genomic_DNA"/>
</dbReference>
<dbReference type="PROSITE" id="PS51450">
    <property type="entry name" value="LRR"/>
    <property type="match status" value="1"/>
</dbReference>
<evidence type="ECO:0000256" key="2">
    <source>
        <dbReference type="ARBA" id="ARBA00022737"/>
    </source>
</evidence>
<evidence type="ECO:0000256" key="3">
    <source>
        <dbReference type="SAM" id="SignalP"/>
    </source>
</evidence>
<dbReference type="Gene3D" id="3.80.10.10">
    <property type="entry name" value="Ribonuclease Inhibitor"/>
    <property type="match status" value="1"/>
</dbReference>
<dbReference type="InterPro" id="IPR032675">
    <property type="entry name" value="LRR_dom_sf"/>
</dbReference>
<dbReference type="Pfam" id="PF13855">
    <property type="entry name" value="LRR_8"/>
    <property type="match status" value="1"/>
</dbReference>
<dbReference type="SUPFAM" id="SSF52058">
    <property type="entry name" value="L domain-like"/>
    <property type="match status" value="1"/>
</dbReference>
<dbReference type="SMART" id="SM00369">
    <property type="entry name" value="LRR_TYP"/>
    <property type="match status" value="3"/>
</dbReference>
<keyword evidence="3" id="KW-0732">Signal</keyword>
<dbReference type="AlphaFoldDB" id="A0A9N9S851"/>
<dbReference type="InterPro" id="IPR026906">
    <property type="entry name" value="LRR_5"/>
</dbReference>
<feature type="signal peptide" evidence="3">
    <location>
        <begin position="1"/>
        <end position="23"/>
    </location>
</feature>
<evidence type="ECO:0000313" key="5">
    <source>
        <dbReference type="Proteomes" id="UP001153620"/>
    </source>
</evidence>
<keyword evidence="2" id="KW-0677">Repeat</keyword>
<keyword evidence="5" id="KW-1185">Reference proteome</keyword>
<dbReference type="OrthoDB" id="676979at2759"/>
<evidence type="ECO:0000256" key="1">
    <source>
        <dbReference type="ARBA" id="ARBA00022614"/>
    </source>
</evidence>
<dbReference type="Pfam" id="PF13306">
    <property type="entry name" value="LRR_5"/>
    <property type="match status" value="1"/>
</dbReference>
<dbReference type="PANTHER" id="PTHR24369">
    <property type="entry name" value="ANTIGEN BSP, PUTATIVE-RELATED"/>
    <property type="match status" value="1"/>
</dbReference>
<dbReference type="InterPro" id="IPR001611">
    <property type="entry name" value="Leu-rich_rpt"/>
</dbReference>
<dbReference type="InterPro" id="IPR003591">
    <property type="entry name" value="Leu-rich_rpt_typical-subtyp"/>
</dbReference>
<protein>
    <submittedName>
        <fullName evidence="4">Uncharacterized protein</fullName>
    </submittedName>
</protein>
<organism evidence="4 5">
    <name type="scientific">Chironomus riparius</name>
    <dbReference type="NCBI Taxonomy" id="315576"/>
    <lineage>
        <taxon>Eukaryota</taxon>
        <taxon>Metazoa</taxon>
        <taxon>Ecdysozoa</taxon>
        <taxon>Arthropoda</taxon>
        <taxon>Hexapoda</taxon>
        <taxon>Insecta</taxon>
        <taxon>Pterygota</taxon>
        <taxon>Neoptera</taxon>
        <taxon>Endopterygota</taxon>
        <taxon>Diptera</taxon>
        <taxon>Nematocera</taxon>
        <taxon>Chironomoidea</taxon>
        <taxon>Chironomidae</taxon>
        <taxon>Chironominae</taxon>
        <taxon>Chironomus</taxon>
    </lineage>
</organism>
<accession>A0A9N9S851</accession>
<name>A0A9N9S851_9DIPT</name>
<gene>
    <name evidence="4" type="ORF">CHIRRI_LOCUS14190</name>
</gene>